<evidence type="ECO:0000259" key="5">
    <source>
        <dbReference type="Pfam" id="PF00501"/>
    </source>
</evidence>
<reference evidence="7 8" key="1">
    <citation type="submission" date="2022-04" db="EMBL/GenBank/DDBJ databases">
        <authorList>
            <person name="Ye Y.-Q."/>
            <person name="Du Z.-J."/>
        </authorList>
    </citation>
    <scope>NUCLEOTIDE SEQUENCE [LARGE SCALE GENOMIC DNA]</scope>
    <source>
        <strain evidence="7 8">A6E488</strain>
    </source>
</reference>
<evidence type="ECO:0000313" key="8">
    <source>
        <dbReference type="Proteomes" id="UP001320898"/>
    </source>
</evidence>
<comment type="similarity">
    <text evidence="1">Belongs to the ATP-dependent AMP-binding enzyme family.</text>
</comment>
<dbReference type="PROSITE" id="PS00455">
    <property type="entry name" value="AMP_BINDING"/>
    <property type="match status" value="1"/>
</dbReference>
<dbReference type="GO" id="GO:0005524">
    <property type="term" value="F:ATP binding"/>
    <property type="evidence" value="ECO:0007669"/>
    <property type="project" value="UniProtKB-KW"/>
</dbReference>
<evidence type="ECO:0000256" key="4">
    <source>
        <dbReference type="ARBA" id="ARBA00022840"/>
    </source>
</evidence>
<dbReference type="PANTHER" id="PTHR43605">
    <property type="entry name" value="ACYL-COENZYME A SYNTHETASE"/>
    <property type="match status" value="1"/>
</dbReference>
<comment type="caution">
    <text evidence="7">The sequence shown here is derived from an EMBL/GenBank/DDBJ whole genome shotgun (WGS) entry which is preliminary data.</text>
</comment>
<dbReference type="GO" id="GO:0006637">
    <property type="term" value="P:acyl-CoA metabolic process"/>
    <property type="evidence" value="ECO:0007669"/>
    <property type="project" value="TreeGrafter"/>
</dbReference>
<dbReference type="Gene3D" id="3.40.50.12780">
    <property type="entry name" value="N-terminal domain of ligase-like"/>
    <property type="match status" value="1"/>
</dbReference>
<dbReference type="RefSeq" id="WP_261616928.1">
    <property type="nucleotide sequence ID" value="NZ_JALIDZ010000007.1"/>
</dbReference>
<dbReference type="Gene3D" id="3.30.300.30">
    <property type="match status" value="1"/>
</dbReference>
<sequence>MHNEENTRPSRTITGDRVNLADIEERLGAPASYDGLREHFRVAVPESYNMAADTVLRQAAGPRAQAVALVCEREDGSVTRHSFAELAEESARLATLLRRHGIGRGDIVACYLGQGLEAALTYLAAFRLGAVVAPLSQLYGPETVLHALTDCGASLLVADAALWARIAGLRAQCPDLRSVLLVGDAPDGTVSFDDYRAMPAEWPWVRTRADEPALLLYTSGSTGLPKGILHAHRILPGYLASVSLFYELQMGDPDRVLWTPSDWSWVAGIFNVMLTGWYFGHTVVASRMRFDPEGAFALMQRHGVTHCFLTPTALKRMAAIPDPKARWQDLALRAIGTGGEPLPSAVLEWGDAALGVPINEFYGLTEVNHLIGNCRRLYPIRPGSMGRAYPGHEIAVIDEQGDPVPDGEVGEIAARDDDPTLFLGYWKQPERTAAMKSGRWVRTGDFGSRDADGYFWYRGRNDDLIKSAGYRIGPAEVEDALVRHDAVAEAAVVGSPDPDRGQIVKAFVRLASGWSADDALIGDLQAHVKRSLAVYKYPREIEFVDEFALTTTGKIDRKVLRQREVARKTAESR</sequence>
<dbReference type="GO" id="GO:0015645">
    <property type="term" value="F:fatty acid ligase activity"/>
    <property type="evidence" value="ECO:0007669"/>
    <property type="project" value="TreeGrafter"/>
</dbReference>
<dbReference type="GO" id="GO:0006633">
    <property type="term" value="P:fatty acid biosynthetic process"/>
    <property type="evidence" value="ECO:0007669"/>
    <property type="project" value="TreeGrafter"/>
</dbReference>
<feature type="domain" description="AMP-dependent synthetase/ligase" evidence="5">
    <location>
        <begin position="58"/>
        <end position="426"/>
    </location>
</feature>
<evidence type="ECO:0000313" key="7">
    <source>
        <dbReference type="EMBL" id="MCT8973355.1"/>
    </source>
</evidence>
<evidence type="ECO:0000256" key="1">
    <source>
        <dbReference type="ARBA" id="ARBA00006432"/>
    </source>
</evidence>
<dbReference type="PANTHER" id="PTHR43605:SF10">
    <property type="entry name" value="ACYL-COA SYNTHETASE MEDIUM CHAIN FAMILY MEMBER 3"/>
    <property type="match status" value="1"/>
</dbReference>
<dbReference type="InterPro" id="IPR020845">
    <property type="entry name" value="AMP-binding_CS"/>
</dbReference>
<keyword evidence="8" id="KW-1185">Reference proteome</keyword>
<dbReference type="EMBL" id="JALIDZ010000007">
    <property type="protein sequence ID" value="MCT8973355.1"/>
    <property type="molecule type" value="Genomic_DNA"/>
</dbReference>
<gene>
    <name evidence="7" type="ORF">MUB46_15950</name>
</gene>
<evidence type="ECO:0000256" key="2">
    <source>
        <dbReference type="ARBA" id="ARBA00022598"/>
    </source>
</evidence>
<evidence type="ECO:0000256" key="3">
    <source>
        <dbReference type="ARBA" id="ARBA00022741"/>
    </source>
</evidence>
<evidence type="ECO:0000259" key="6">
    <source>
        <dbReference type="Pfam" id="PF13193"/>
    </source>
</evidence>
<dbReference type="GO" id="GO:0004321">
    <property type="term" value="F:fatty-acyl-CoA synthase activity"/>
    <property type="evidence" value="ECO:0007669"/>
    <property type="project" value="TreeGrafter"/>
</dbReference>
<accession>A0AAW5R495</accession>
<keyword evidence="2" id="KW-0436">Ligase</keyword>
<dbReference type="FunFam" id="3.30.300.30:FF:000005">
    <property type="entry name" value="Acyl-coenzyme A synthetase ACSM5, mitochondrial"/>
    <property type="match status" value="1"/>
</dbReference>
<dbReference type="Pfam" id="PF00501">
    <property type="entry name" value="AMP-binding"/>
    <property type="match status" value="1"/>
</dbReference>
<keyword evidence="4" id="KW-0067">ATP-binding</keyword>
<dbReference type="GO" id="GO:0016405">
    <property type="term" value="F:CoA-ligase activity"/>
    <property type="evidence" value="ECO:0007669"/>
    <property type="project" value="UniProtKB-ARBA"/>
</dbReference>
<dbReference type="InterPro" id="IPR000873">
    <property type="entry name" value="AMP-dep_synth/lig_dom"/>
</dbReference>
<dbReference type="InterPro" id="IPR045851">
    <property type="entry name" value="AMP-bd_C_sf"/>
</dbReference>
<dbReference type="Pfam" id="PF13193">
    <property type="entry name" value="AMP-binding_C"/>
    <property type="match status" value="1"/>
</dbReference>
<dbReference type="InterPro" id="IPR042099">
    <property type="entry name" value="ANL_N_sf"/>
</dbReference>
<feature type="domain" description="AMP-binding enzyme C-terminal" evidence="6">
    <location>
        <begin position="476"/>
        <end position="554"/>
    </location>
</feature>
<protein>
    <submittedName>
        <fullName evidence="7">AMP-binding protein</fullName>
    </submittedName>
</protein>
<name>A0AAW5R495_9HYPH</name>
<dbReference type="InterPro" id="IPR051087">
    <property type="entry name" value="Mitochondrial_ACSM"/>
</dbReference>
<organism evidence="7 8">
    <name type="scientific">Microbaculum marinisediminis</name>
    <dbReference type="NCBI Taxonomy" id="2931392"/>
    <lineage>
        <taxon>Bacteria</taxon>
        <taxon>Pseudomonadati</taxon>
        <taxon>Pseudomonadota</taxon>
        <taxon>Alphaproteobacteria</taxon>
        <taxon>Hyphomicrobiales</taxon>
        <taxon>Tepidamorphaceae</taxon>
        <taxon>Microbaculum</taxon>
    </lineage>
</organism>
<dbReference type="Proteomes" id="UP001320898">
    <property type="component" value="Unassembled WGS sequence"/>
</dbReference>
<dbReference type="AlphaFoldDB" id="A0AAW5R495"/>
<proteinExistence type="inferred from homology"/>
<keyword evidence="3" id="KW-0547">Nucleotide-binding</keyword>
<dbReference type="SUPFAM" id="SSF56801">
    <property type="entry name" value="Acetyl-CoA synthetase-like"/>
    <property type="match status" value="1"/>
</dbReference>
<dbReference type="InterPro" id="IPR025110">
    <property type="entry name" value="AMP-bd_C"/>
</dbReference>